<gene>
    <name evidence="1" type="ORF">NO357_01795</name>
</gene>
<proteinExistence type="predicted"/>
<dbReference type="Proteomes" id="UP001226762">
    <property type="component" value="Unassembled WGS sequence"/>
</dbReference>
<dbReference type="Gene3D" id="2.60.120.620">
    <property type="entry name" value="q2cbj1_9rhob like domain"/>
    <property type="match status" value="1"/>
</dbReference>
<name>A0AAE3W9N0_9RHOB</name>
<evidence type="ECO:0000313" key="2">
    <source>
        <dbReference type="Proteomes" id="UP001226762"/>
    </source>
</evidence>
<comment type="caution">
    <text evidence="1">The sequence shown here is derived from an EMBL/GenBank/DDBJ whole genome shotgun (WGS) entry which is preliminary data.</text>
</comment>
<keyword evidence="2" id="KW-1185">Reference proteome</keyword>
<dbReference type="AlphaFoldDB" id="A0AAE3W9N0"/>
<dbReference type="RefSeq" id="WP_306733898.1">
    <property type="nucleotide sequence ID" value="NZ_JANHAX010000001.1"/>
</dbReference>
<dbReference type="EMBL" id="JANHAX010000001">
    <property type="protein sequence ID" value="MDQ2088634.1"/>
    <property type="molecule type" value="Genomic_DNA"/>
</dbReference>
<evidence type="ECO:0008006" key="3">
    <source>
        <dbReference type="Google" id="ProtNLM"/>
    </source>
</evidence>
<protein>
    <recommendedName>
        <fullName evidence="3">Fe2OG dioxygenase domain-containing protein</fullName>
    </recommendedName>
</protein>
<organism evidence="1 2">
    <name type="scientific">Marimonas arenosa</name>
    <dbReference type="NCBI Taxonomy" id="1795305"/>
    <lineage>
        <taxon>Bacteria</taxon>
        <taxon>Pseudomonadati</taxon>
        <taxon>Pseudomonadota</taxon>
        <taxon>Alphaproteobacteria</taxon>
        <taxon>Rhodobacterales</taxon>
        <taxon>Paracoccaceae</taxon>
        <taxon>Marimonas</taxon>
    </lineage>
</organism>
<accession>A0AAE3W9N0</accession>
<reference evidence="1" key="2">
    <citation type="submission" date="2023-02" db="EMBL/GenBank/DDBJ databases">
        <title>'Rhodoalgimonas zhirmunskyi' gen. nov., isolated from a red alga.</title>
        <authorList>
            <person name="Nedashkovskaya O.I."/>
            <person name="Otstavnykh N.Y."/>
            <person name="Bystritskaya E.P."/>
            <person name="Balabanova L.A."/>
            <person name="Isaeva M.P."/>
        </authorList>
    </citation>
    <scope>NUCLEOTIDE SEQUENCE</scope>
    <source>
        <strain evidence="1">KCTC 52189</strain>
    </source>
</reference>
<reference evidence="1" key="1">
    <citation type="submission" date="2022-07" db="EMBL/GenBank/DDBJ databases">
        <authorList>
            <person name="Otstavnykh N."/>
            <person name="Isaeva M."/>
            <person name="Bystritskaya E."/>
        </authorList>
    </citation>
    <scope>NUCLEOTIDE SEQUENCE</scope>
    <source>
        <strain evidence="1">KCTC 52189</strain>
    </source>
</reference>
<sequence length="279" mass="31467">MFDDTEIDFLEVEGDYDADTIARFIEEGGVDNVRLIVLRNFARQEDCRKLEARFNEIIAAFGSNRGEDGVVRNQQVGSTQFQRNGEDYVRETVKHLDHVIDLFSVLDATTVGNLFLDDDLERAFLKRGKVYRQARHLGGTGNFATTRKWLDNGAMTLHPHEDTAQIAQGAEDGFEIGGGPHTIAANLCIADDAEGSATVLWNHCPDDTVRKEMGLEMTGYPYPIDYADRFQKLRVKIRRGDLYFMNASYLHGVENSPTNYRITAGRFITPVGHKVLTWT</sequence>
<evidence type="ECO:0000313" key="1">
    <source>
        <dbReference type="EMBL" id="MDQ2088634.1"/>
    </source>
</evidence>